<feature type="transmembrane region" description="Helical" evidence="6">
    <location>
        <begin position="96"/>
        <end position="119"/>
    </location>
</feature>
<keyword evidence="9" id="KW-1185">Reference proteome</keyword>
<evidence type="ECO:0000259" key="7">
    <source>
        <dbReference type="Pfam" id="PF06271"/>
    </source>
</evidence>
<evidence type="ECO:0000256" key="5">
    <source>
        <dbReference type="ARBA" id="ARBA00023136"/>
    </source>
</evidence>
<keyword evidence="5 6" id="KW-0472">Membrane</keyword>
<comment type="subcellular location">
    <subcellularLocation>
        <location evidence="1">Cell membrane</location>
        <topology evidence="1">Multi-pass membrane protein</topology>
    </subcellularLocation>
</comment>
<evidence type="ECO:0000313" key="9">
    <source>
        <dbReference type="Proteomes" id="UP001280629"/>
    </source>
</evidence>
<feature type="domain" description="RDD" evidence="7">
    <location>
        <begin position="7"/>
        <end position="131"/>
    </location>
</feature>
<keyword evidence="2" id="KW-1003">Cell membrane</keyword>
<proteinExistence type="predicted"/>
<dbReference type="Proteomes" id="UP001280629">
    <property type="component" value="Unassembled WGS sequence"/>
</dbReference>
<evidence type="ECO:0000256" key="1">
    <source>
        <dbReference type="ARBA" id="ARBA00004651"/>
    </source>
</evidence>
<reference evidence="8 9" key="1">
    <citation type="submission" date="2023-06" db="EMBL/GenBank/DDBJ databases">
        <title>Sporosarcina sp. nov., isolated from Korean traditional fermented seafood 'Jeotgal'.</title>
        <authorList>
            <person name="Yang A.-I."/>
            <person name="Shin N.-R."/>
        </authorList>
    </citation>
    <scope>NUCLEOTIDE SEQUENCE [LARGE SCALE GENOMIC DNA]</scope>
    <source>
        <strain evidence="8 9">KCTC3840</strain>
    </source>
</reference>
<evidence type="ECO:0000256" key="6">
    <source>
        <dbReference type="SAM" id="Phobius"/>
    </source>
</evidence>
<evidence type="ECO:0000313" key="8">
    <source>
        <dbReference type="EMBL" id="MDW0109428.1"/>
    </source>
</evidence>
<gene>
    <name evidence="8" type="ORF">QT716_05085</name>
</gene>
<accession>A0ABU4FXK0</accession>
<keyword evidence="3 6" id="KW-0812">Transmembrane</keyword>
<dbReference type="Pfam" id="PF06271">
    <property type="entry name" value="RDD"/>
    <property type="match status" value="1"/>
</dbReference>
<name>A0ABU4FXK0_9BACL</name>
<dbReference type="InterPro" id="IPR010432">
    <property type="entry name" value="RDD"/>
</dbReference>
<dbReference type="EMBL" id="JAUBDH010000003">
    <property type="protein sequence ID" value="MDW0109428.1"/>
    <property type="molecule type" value="Genomic_DNA"/>
</dbReference>
<evidence type="ECO:0000256" key="3">
    <source>
        <dbReference type="ARBA" id="ARBA00022692"/>
    </source>
</evidence>
<dbReference type="InterPro" id="IPR051791">
    <property type="entry name" value="Pra-immunoreactive"/>
</dbReference>
<feature type="transmembrane region" description="Helical" evidence="6">
    <location>
        <begin position="46"/>
        <end position="69"/>
    </location>
</feature>
<dbReference type="PANTHER" id="PTHR36115">
    <property type="entry name" value="PROLINE-RICH ANTIGEN HOMOLOG-RELATED"/>
    <property type="match status" value="1"/>
</dbReference>
<comment type="caution">
    <text evidence="8">The sequence shown here is derived from an EMBL/GenBank/DDBJ whole genome shotgun (WGS) entry which is preliminary data.</text>
</comment>
<organism evidence="8 9">
    <name type="scientific">Sporosarcina aquimarina</name>
    <dbReference type="NCBI Taxonomy" id="114975"/>
    <lineage>
        <taxon>Bacteria</taxon>
        <taxon>Bacillati</taxon>
        <taxon>Bacillota</taxon>
        <taxon>Bacilli</taxon>
        <taxon>Bacillales</taxon>
        <taxon>Caryophanaceae</taxon>
        <taxon>Sporosarcina</taxon>
    </lineage>
</organism>
<evidence type="ECO:0000256" key="4">
    <source>
        <dbReference type="ARBA" id="ARBA00022989"/>
    </source>
</evidence>
<feature type="transmembrane region" description="Helical" evidence="6">
    <location>
        <begin position="12"/>
        <end position="34"/>
    </location>
</feature>
<sequence>MIQENHAGLGIRVLASFLDFLVLSIIVASFTFIIKGSFSLSFANGVAWQSIYTLYLMVVPIVWSGYIIGKRLCNIQVKRMDHGNVTLSNMFMREIVGYYLIGSLTLGISIVVSAGMILFREDKRSIHDLVGGTYVARN</sequence>
<protein>
    <submittedName>
        <fullName evidence="8">RDD family protein</fullName>
    </submittedName>
</protein>
<keyword evidence="4 6" id="KW-1133">Transmembrane helix</keyword>
<evidence type="ECO:0000256" key="2">
    <source>
        <dbReference type="ARBA" id="ARBA00022475"/>
    </source>
</evidence>